<dbReference type="RefSeq" id="WP_120623583.1">
    <property type="nucleotide sequence ID" value="NZ_RAWG01000007.1"/>
</dbReference>
<proteinExistence type="predicted"/>
<comment type="caution">
    <text evidence="1">The sequence shown here is derived from an EMBL/GenBank/DDBJ whole genome shotgun (WGS) entry which is preliminary data.</text>
</comment>
<organism evidence="1 2">
    <name type="scientific">Corallococcus sicarius</name>
    <dbReference type="NCBI Taxonomy" id="2316726"/>
    <lineage>
        <taxon>Bacteria</taxon>
        <taxon>Pseudomonadati</taxon>
        <taxon>Myxococcota</taxon>
        <taxon>Myxococcia</taxon>
        <taxon>Myxococcales</taxon>
        <taxon>Cystobacterineae</taxon>
        <taxon>Myxococcaceae</taxon>
        <taxon>Corallococcus</taxon>
    </lineage>
</organism>
<sequence>MDGAARRLRARAPSGHLGELFERTFALPGGDPRYAGNALVPGALPLEVSFSEGAPEQLRFDVEPFGPLLAARERLAQAEHTLRAQARQSFPPATTTALDAVFEPWHGRSPGEAARFGAFFGAVLDGTGLAELKLYRETGPVESLPSHVKQEALAVSTLLPGVEPHLHSIAVGRGGVAERLYLLCRQGLRLRGLERLAAEAGMTGSFPAFLQTVTLLTGGRLVLPPDSAIIGVRRKPDGWELKLELLPGALAPSHVARRAAVEQVLAGRPEAWRAFRRWMEAVRPEGTTSAGEITVVSVRVAPSTLPALNVYLCPSTPFRMEERPDDAFGFR</sequence>
<accession>A0A3A8NTE7</accession>
<evidence type="ECO:0000313" key="1">
    <source>
        <dbReference type="EMBL" id="RKH47666.1"/>
    </source>
</evidence>
<reference evidence="2" key="1">
    <citation type="submission" date="2018-09" db="EMBL/GenBank/DDBJ databases">
        <authorList>
            <person name="Livingstone P.G."/>
            <person name="Whitworth D.E."/>
        </authorList>
    </citation>
    <scope>NUCLEOTIDE SEQUENCE [LARGE SCALE GENOMIC DNA]</scope>
    <source>
        <strain evidence="2">CA040B</strain>
    </source>
</reference>
<protein>
    <submittedName>
        <fullName evidence="1">Uncharacterized protein</fullName>
    </submittedName>
</protein>
<dbReference type="OrthoDB" id="7529007at2"/>
<evidence type="ECO:0000313" key="2">
    <source>
        <dbReference type="Proteomes" id="UP000273405"/>
    </source>
</evidence>
<gene>
    <name evidence="1" type="ORF">D7X12_02045</name>
</gene>
<dbReference type="EMBL" id="RAWG01000007">
    <property type="protein sequence ID" value="RKH47666.1"/>
    <property type="molecule type" value="Genomic_DNA"/>
</dbReference>
<name>A0A3A8NTE7_9BACT</name>
<dbReference type="Proteomes" id="UP000273405">
    <property type="component" value="Unassembled WGS sequence"/>
</dbReference>
<dbReference type="AlphaFoldDB" id="A0A3A8NTE7"/>
<keyword evidence="2" id="KW-1185">Reference proteome</keyword>